<keyword evidence="1" id="KW-0175">Coiled coil</keyword>
<proteinExistence type="predicted"/>
<sequence>MINEEELSLESLKKLKQLEEKLNEENKKENKKKKEENSVNNFMQFKSLEHSLPYQVKKKIKTMKIKNLQGLKKLTVTNKKKYYIKILDHKDVQKRKHKRKYHKKA</sequence>
<evidence type="ECO:0000313" key="3">
    <source>
        <dbReference type="Proteomes" id="UP000030690"/>
    </source>
</evidence>
<evidence type="ECO:0000256" key="1">
    <source>
        <dbReference type="SAM" id="Coils"/>
    </source>
</evidence>
<accession>A0A024VAP6</accession>
<name>A0A024VAP6_PLAFA</name>
<reference evidence="2 3" key="2">
    <citation type="submission" date="2013-02" db="EMBL/GenBank/DDBJ databases">
        <title>The Genome Sequence of Plasmodium falciparum Vietnam Oak-Knoll (FVO).</title>
        <authorList>
            <consortium name="The Broad Institute Genome Sequencing Platform"/>
            <consortium name="The Broad Institute Genome Sequencing Center for Infectious Disease"/>
            <person name="Neafsey D."/>
            <person name="Cheeseman I."/>
            <person name="Volkman S."/>
            <person name="Adams J."/>
            <person name="Walker B."/>
            <person name="Young S.K."/>
            <person name="Zeng Q."/>
            <person name="Gargeya S."/>
            <person name="Fitzgerald M."/>
            <person name="Haas B."/>
            <person name="Abouelleil A."/>
            <person name="Alvarado L."/>
            <person name="Arachchi H.M."/>
            <person name="Berlin A.M."/>
            <person name="Chapman S.B."/>
            <person name="Dewar J."/>
            <person name="Goldberg J."/>
            <person name="Griggs A."/>
            <person name="Gujja S."/>
            <person name="Hansen M."/>
            <person name="Howarth C."/>
            <person name="Imamovic A."/>
            <person name="Larimer J."/>
            <person name="McCowan C."/>
            <person name="Murphy C."/>
            <person name="Neiman D."/>
            <person name="Pearson M."/>
            <person name="Priest M."/>
            <person name="Roberts A."/>
            <person name="Saif S."/>
            <person name="Shea T."/>
            <person name="Sisk P."/>
            <person name="Sykes S."/>
            <person name="Wortman J."/>
            <person name="Nusbaum C."/>
            <person name="Birren B."/>
        </authorList>
    </citation>
    <scope>NUCLEOTIDE SEQUENCE [LARGE SCALE GENOMIC DNA]</scope>
    <source>
        <strain evidence="3">Vietnam Oak-Knoll (FVO)</strain>
    </source>
</reference>
<dbReference type="AlphaFoldDB" id="A0A024VAP6"/>
<gene>
    <name evidence="2" type="ORF">PFFVO_01190</name>
</gene>
<feature type="coiled-coil region" evidence="1">
    <location>
        <begin position="2"/>
        <end position="39"/>
    </location>
</feature>
<reference evidence="2 3" key="1">
    <citation type="submission" date="2013-02" db="EMBL/GenBank/DDBJ databases">
        <title>The Genome Annotation of Plasmodium falciparum Vietnam Oak-Knoll (FVO).</title>
        <authorList>
            <consortium name="The Broad Institute Genome Sequencing Platform"/>
            <consortium name="The Broad Institute Genome Sequencing Center for Infectious Disease"/>
            <person name="Neafsey D."/>
            <person name="Hoffman S."/>
            <person name="Volkman S."/>
            <person name="Rosenthal P."/>
            <person name="Walker B."/>
            <person name="Young S.K."/>
            <person name="Zeng Q."/>
            <person name="Gargeya S."/>
            <person name="Fitzgerald M."/>
            <person name="Haas B."/>
            <person name="Abouelleil A."/>
            <person name="Allen A.W."/>
            <person name="Alvarado L."/>
            <person name="Arachchi H.M."/>
            <person name="Berlin A.M."/>
            <person name="Chapman S.B."/>
            <person name="Gainer-Dewar J."/>
            <person name="Goldberg J."/>
            <person name="Griggs A."/>
            <person name="Gujja S."/>
            <person name="Hansen M."/>
            <person name="Howarth C."/>
            <person name="Imamovic A."/>
            <person name="Ireland A."/>
            <person name="Larimer J."/>
            <person name="McCowan C."/>
            <person name="Murphy C."/>
            <person name="Pearson M."/>
            <person name="Poon T.W."/>
            <person name="Priest M."/>
            <person name="Roberts A."/>
            <person name="Saif S."/>
            <person name="Shea T."/>
            <person name="Sisk P."/>
            <person name="Sykes S."/>
            <person name="Wortman J."/>
            <person name="Nusbaum C."/>
            <person name="Birren B."/>
        </authorList>
    </citation>
    <scope>NUCLEOTIDE SEQUENCE [LARGE SCALE GENOMIC DNA]</scope>
    <source>
        <strain evidence="3">Vietnam Oak-Knoll (FVO)</strain>
    </source>
</reference>
<evidence type="ECO:0000313" key="2">
    <source>
        <dbReference type="EMBL" id="ETW19901.1"/>
    </source>
</evidence>
<dbReference type="SMR" id="A0A024VAP6"/>
<dbReference type="EMBL" id="KI925053">
    <property type="protein sequence ID" value="ETW19901.1"/>
    <property type="molecule type" value="Genomic_DNA"/>
</dbReference>
<protein>
    <submittedName>
        <fullName evidence="2">Uncharacterized protein</fullName>
    </submittedName>
</protein>
<dbReference type="Proteomes" id="UP000030690">
    <property type="component" value="Unassembled WGS sequence"/>
</dbReference>
<organism evidence="2 3">
    <name type="scientific">Plasmodium falciparum Vietnam Oak-Knoll</name>
    <name type="common">FVO</name>
    <dbReference type="NCBI Taxonomy" id="1036723"/>
    <lineage>
        <taxon>Eukaryota</taxon>
        <taxon>Sar</taxon>
        <taxon>Alveolata</taxon>
        <taxon>Apicomplexa</taxon>
        <taxon>Aconoidasida</taxon>
        <taxon>Haemosporida</taxon>
        <taxon>Plasmodiidae</taxon>
        <taxon>Plasmodium</taxon>
        <taxon>Plasmodium (Laverania)</taxon>
    </lineage>
</organism>